<evidence type="ECO:0000313" key="2">
    <source>
        <dbReference type="Proteomes" id="UP000807025"/>
    </source>
</evidence>
<dbReference type="OrthoDB" id="3039677at2759"/>
<keyword evidence="2" id="KW-1185">Reference proteome</keyword>
<sequence length="190" mass="21888">MACLNLPHSIRFHPENIFFVGVVPGPSSPSEEEINHILSPLIDDLLVLWNEGIFLSRTSWHPQGILVRCAMVPVVCDLPTAHQIARATLHTSGKPCLQCDISSRDMHNMDYKNWPIYDGKTLKTLGRQWRDAATKGLQVKLFKKHSVRWSEFFRLPYWDPSQHVVVDSMHAFYLGLFQRHCREVWGLDIS</sequence>
<dbReference type="AlphaFoldDB" id="A0A9P5ZM51"/>
<gene>
    <name evidence="1" type="ORF">BDN71DRAFT_1403451</name>
</gene>
<comment type="caution">
    <text evidence="1">The sequence shown here is derived from an EMBL/GenBank/DDBJ whole genome shotgun (WGS) entry which is preliminary data.</text>
</comment>
<reference evidence="1" key="1">
    <citation type="submission" date="2020-11" db="EMBL/GenBank/DDBJ databases">
        <authorList>
            <consortium name="DOE Joint Genome Institute"/>
            <person name="Ahrendt S."/>
            <person name="Riley R."/>
            <person name="Andreopoulos W."/>
            <person name="Labutti K."/>
            <person name="Pangilinan J."/>
            <person name="Ruiz-Duenas F.J."/>
            <person name="Barrasa J.M."/>
            <person name="Sanchez-Garcia M."/>
            <person name="Camarero S."/>
            <person name="Miyauchi S."/>
            <person name="Serrano A."/>
            <person name="Linde D."/>
            <person name="Babiker R."/>
            <person name="Drula E."/>
            <person name="Ayuso-Fernandez I."/>
            <person name="Pacheco R."/>
            <person name="Padilla G."/>
            <person name="Ferreira P."/>
            <person name="Barriuso J."/>
            <person name="Kellner H."/>
            <person name="Castanera R."/>
            <person name="Alfaro M."/>
            <person name="Ramirez L."/>
            <person name="Pisabarro A.G."/>
            <person name="Kuo A."/>
            <person name="Tritt A."/>
            <person name="Lipzen A."/>
            <person name="He G."/>
            <person name="Yan M."/>
            <person name="Ng V."/>
            <person name="Cullen D."/>
            <person name="Martin F."/>
            <person name="Rosso M.-N."/>
            <person name="Henrissat B."/>
            <person name="Hibbett D."/>
            <person name="Martinez A.T."/>
            <person name="Grigoriev I.V."/>
        </authorList>
    </citation>
    <scope>NUCLEOTIDE SEQUENCE</scope>
    <source>
        <strain evidence="1">ATCC 90797</strain>
    </source>
</reference>
<name>A0A9P5ZM51_PLEER</name>
<accession>A0A9P5ZM51</accession>
<feature type="non-terminal residue" evidence="1">
    <location>
        <position position="190"/>
    </location>
</feature>
<dbReference type="InterPro" id="IPR004242">
    <property type="entry name" value="Transposase_21"/>
</dbReference>
<dbReference type="Proteomes" id="UP000807025">
    <property type="component" value="Unassembled WGS sequence"/>
</dbReference>
<dbReference type="Pfam" id="PF02992">
    <property type="entry name" value="Transposase_21"/>
    <property type="match status" value="1"/>
</dbReference>
<evidence type="ECO:0000313" key="1">
    <source>
        <dbReference type="EMBL" id="KAF9488326.1"/>
    </source>
</evidence>
<organism evidence="1 2">
    <name type="scientific">Pleurotus eryngii</name>
    <name type="common">Boletus of the steppes</name>
    <dbReference type="NCBI Taxonomy" id="5323"/>
    <lineage>
        <taxon>Eukaryota</taxon>
        <taxon>Fungi</taxon>
        <taxon>Dikarya</taxon>
        <taxon>Basidiomycota</taxon>
        <taxon>Agaricomycotina</taxon>
        <taxon>Agaricomycetes</taxon>
        <taxon>Agaricomycetidae</taxon>
        <taxon>Agaricales</taxon>
        <taxon>Pleurotineae</taxon>
        <taxon>Pleurotaceae</taxon>
        <taxon>Pleurotus</taxon>
    </lineage>
</organism>
<dbReference type="EMBL" id="MU154719">
    <property type="protein sequence ID" value="KAF9488326.1"/>
    <property type="molecule type" value="Genomic_DNA"/>
</dbReference>
<protein>
    <submittedName>
        <fullName evidence="1">Uncharacterized protein</fullName>
    </submittedName>
</protein>
<proteinExistence type="predicted"/>